<dbReference type="CDD" id="cd00248">
    <property type="entry name" value="Mth938-like"/>
    <property type="match status" value="1"/>
</dbReference>
<dbReference type="OrthoDB" id="7351393at2"/>
<dbReference type="PANTHER" id="PTHR21192:SF2">
    <property type="entry name" value="NADH DEHYDROGENASE [UBIQUINONE] 1 ALPHA SUBCOMPLEX ASSEMBLY FACTOR 3"/>
    <property type="match status" value="1"/>
</dbReference>
<dbReference type="STRING" id="1913578.LPB140_06565"/>
<dbReference type="AlphaFoldDB" id="A0A1L3JBJ0"/>
<dbReference type="EMBL" id="CP018154">
    <property type="protein sequence ID" value="APG62505.1"/>
    <property type="molecule type" value="Genomic_DNA"/>
</dbReference>
<evidence type="ECO:0000313" key="1">
    <source>
        <dbReference type="EMBL" id="APG62505.1"/>
    </source>
</evidence>
<dbReference type="Gene3D" id="3.40.1230.10">
    <property type="entry name" value="MTH938-like"/>
    <property type="match status" value="1"/>
</dbReference>
<proteinExistence type="predicted"/>
<dbReference type="SUPFAM" id="SSF64076">
    <property type="entry name" value="MTH938-like"/>
    <property type="match status" value="1"/>
</dbReference>
<gene>
    <name evidence="1" type="ORF">LPB140_06565</name>
</gene>
<dbReference type="PANTHER" id="PTHR21192">
    <property type="entry name" value="NUCLEAR PROTEIN E3-3"/>
    <property type="match status" value="1"/>
</dbReference>
<reference evidence="1 2" key="1">
    <citation type="submission" date="2016-11" db="EMBL/GenBank/DDBJ databases">
        <title>Sphingorhabdus sp. LPB0140, isolated from marine environment.</title>
        <authorList>
            <person name="Kim E."/>
            <person name="Yi H."/>
        </authorList>
    </citation>
    <scope>NUCLEOTIDE SEQUENCE [LARGE SCALE GENOMIC DNA]</scope>
    <source>
        <strain evidence="1 2">LPB0140</strain>
    </source>
</reference>
<dbReference type="Proteomes" id="UP000242561">
    <property type="component" value="Chromosome"/>
</dbReference>
<protein>
    <recommendedName>
        <fullName evidence="3">NADH dehydrogenase [ubiquinone] 1 alpha subcomplex assembly factor 3</fullName>
    </recommendedName>
</protein>
<keyword evidence="2" id="KW-1185">Reference proteome</keyword>
<dbReference type="InterPro" id="IPR007523">
    <property type="entry name" value="NDUFAF3/AAMDC"/>
</dbReference>
<organism evidence="1 2">
    <name type="scientific">Sphingorhabdus lutea</name>
    <dbReference type="NCBI Taxonomy" id="1913578"/>
    <lineage>
        <taxon>Bacteria</taxon>
        <taxon>Pseudomonadati</taxon>
        <taxon>Pseudomonadota</taxon>
        <taxon>Alphaproteobacteria</taxon>
        <taxon>Sphingomonadales</taxon>
        <taxon>Sphingomonadaceae</taxon>
        <taxon>Sphingorhabdus</taxon>
    </lineage>
</organism>
<dbReference type="RefSeq" id="WP_072559157.1">
    <property type="nucleotide sequence ID" value="NZ_CP018154.1"/>
</dbReference>
<evidence type="ECO:0000313" key="2">
    <source>
        <dbReference type="Proteomes" id="UP000242561"/>
    </source>
</evidence>
<dbReference type="Pfam" id="PF04430">
    <property type="entry name" value="DUF498"/>
    <property type="match status" value="1"/>
</dbReference>
<name>A0A1L3JBJ0_9SPHN</name>
<dbReference type="InterPro" id="IPR036748">
    <property type="entry name" value="MTH938-like_sf"/>
</dbReference>
<sequence>MIELHRDDAPQGPFISHMGERGFCINKIWYSGGIWMTGDMACDWLPPALENLTLNDLQPLFDQLPHIEMLLLGTGQNLIWPNGTMRRAMRDIGIGLEVMDSKAAARSWSFLRAEGRLVAAALYPHGA</sequence>
<accession>A0A1L3JBJ0</accession>
<evidence type="ECO:0008006" key="3">
    <source>
        <dbReference type="Google" id="ProtNLM"/>
    </source>
</evidence>
<dbReference type="KEGG" id="sphl:LPB140_06565"/>